<dbReference type="PANTHER" id="PTHR40547">
    <property type="entry name" value="SLL0298 PROTEIN"/>
    <property type="match status" value="1"/>
</dbReference>
<protein>
    <submittedName>
        <fullName evidence="3">DUF2062 domain-containing protein</fullName>
    </submittedName>
</protein>
<dbReference type="EMBL" id="CP047289">
    <property type="protein sequence ID" value="QUS36519.1"/>
    <property type="molecule type" value="Genomic_DNA"/>
</dbReference>
<gene>
    <name evidence="3" type="ORF">GR316_09760</name>
</gene>
<evidence type="ECO:0000259" key="2">
    <source>
        <dbReference type="Pfam" id="PF09835"/>
    </source>
</evidence>
<proteinExistence type="predicted"/>
<evidence type="ECO:0000313" key="4">
    <source>
        <dbReference type="Proteomes" id="UP000679284"/>
    </source>
</evidence>
<name>A0A8J8MU46_9RHOB</name>
<dbReference type="AlphaFoldDB" id="A0A8J8MU46"/>
<keyword evidence="1" id="KW-1133">Transmembrane helix</keyword>
<reference evidence="3" key="1">
    <citation type="submission" date="2020-01" db="EMBL/GenBank/DDBJ databases">
        <authorList>
            <person name="Yang Y."/>
            <person name="Kwon Y.M."/>
        </authorList>
    </citation>
    <scope>NUCLEOTIDE SEQUENCE</scope>
    <source>
        <strain evidence="3">PG104</strain>
    </source>
</reference>
<dbReference type="Pfam" id="PF09835">
    <property type="entry name" value="DUF2062"/>
    <property type="match status" value="1"/>
</dbReference>
<keyword evidence="1" id="KW-0472">Membrane</keyword>
<keyword evidence="4" id="KW-1185">Reference proteome</keyword>
<evidence type="ECO:0000256" key="1">
    <source>
        <dbReference type="SAM" id="Phobius"/>
    </source>
</evidence>
<feature type="domain" description="DUF2062" evidence="2">
    <location>
        <begin position="27"/>
        <end position="191"/>
    </location>
</feature>
<dbReference type="InterPro" id="IPR018639">
    <property type="entry name" value="DUF2062"/>
</dbReference>
<keyword evidence="1" id="KW-0812">Transmembrane</keyword>
<sequence length="209" mass="23480">MVFRRRQEHTFWQKLRQTVWPRSGWARAGQYLWHRVIRLPDDPRRVARGVFAGIFACFGPYLFHDYVIAVGLAWLIRGNIFAALVASCVNNPLTLPFFAVMSVSLGQHLLGVGQGLPSWQIIGFFARALSDIGHNLWALFSAADMHWAGLKLFFRQIYLPYLLGGTLIGVPAGLGAYAGVLWLVRAYRGLRTARLRARNEALRKSGGKG</sequence>
<dbReference type="KEGG" id="fap:GR316_09760"/>
<dbReference type="RefSeq" id="WP_211783742.1">
    <property type="nucleotide sequence ID" value="NZ_CP047289.1"/>
</dbReference>
<accession>A0A8J8MU46</accession>
<organism evidence="3 4">
    <name type="scientific">Falsirhodobacter algicola</name>
    <dbReference type="NCBI Taxonomy" id="2692330"/>
    <lineage>
        <taxon>Bacteria</taxon>
        <taxon>Pseudomonadati</taxon>
        <taxon>Pseudomonadota</taxon>
        <taxon>Alphaproteobacteria</taxon>
        <taxon>Rhodobacterales</taxon>
        <taxon>Paracoccaceae</taxon>
        <taxon>Falsirhodobacter</taxon>
    </lineage>
</organism>
<feature type="transmembrane region" description="Helical" evidence="1">
    <location>
        <begin position="158"/>
        <end position="184"/>
    </location>
</feature>
<evidence type="ECO:0000313" key="3">
    <source>
        <dbReference type="EMBL" id="QUS36519.1"/>
    </source>
</evidence>
<dbReference type="PANTHER" id="PTHR40547:SF1">
    <property type="entry name" value="SLL0298 PROTEIN"/>
    <property type="match status" value="1"/>
</dbReference>
<dbReference type="Proteomes" id="UP000679284">
    <property type="component" value="Chromosome"/>
</dbReference>